<dbReference type="InterPro" id="IPR036291">
    <property type="entry name" value="NAD(P)-bd_dom_sf"/>
</dbReference>
<dbReference type="EC" id="1.1.1.53" evidence="3"/>
<dbReference type="RefSeq" id="WP_115365857.1">
    <property type="nucleotide sequence ID" value="NZ_QBKA01000002.1"/>
</dbReference>
<dbReference type="PANTHER" id="PTHR24321">
    <property type="entry name" value="DEHYDROGENASES, SHORT CHAIN"/>
    <property type="match status" value="1"/>
</dbReference>
<comment type="caution">
    <text evidence="3">The sequence shown here is derived from an EMBL/GenBank/DDBJ whole genome shotgun (WGS) entry which is preliminary data.</text>
</comment>
<evidence type="ECO:0000313" key="4">
    <source>
        <dbReference type="Proteomes" id="UP000253727"/>
    </source>
</evidence>
<evidence type="ECO:0000313" key="3">
    <source>
        <dbReference type="EMBL" id="RDC59513.1"/>
    </source>
</evidence>
<protein>
    <submittedName>
        <fullName evidence="3">3-alpha(Or 20-beta)-hydroxysteroid dehydrogenase</fullName>
        <ecNumber evidence="3">1.1.1.53</ecNumber>
    </submittedName>
</protein>
<dbReference type="PRINTS" id="PR00080">
    <property type="entry name" value="SDRFAMILY"/>
</dbReference>
<keyword evidence="4" id="KW-1185">Reference proteome</keyword>
<dbReference type="NCBIfam" id="NF005559">
    <property type="entry name" value="PRK07231.1"/>
    <property type="match status" value="1"/>
</dbReference>
<keyword evidence="2 3" id="KW-0560">Oxidoreductase</keyword>
<name>A0A369Q3P5_9SPHN</name>
<evidence type="ECO:0000256" key="1">
    <source>
        <dbReference type="ARBA" id="ARBA00006484"/>
    </source>
</evidence>
<accession>A0A369Q3P5</accession>
<sequence>MTDRKAGRVAGKLALVTGAAQGLGAAEATMLAREGARVLCTDINGEGAEATAAALNSELGAGTAFALKHDVTNAEDWDAAIEMARDQMGGLSVLVNNAGIGVKGNIETCSFEDWKLAFSVNVDSAFLGCQRALPLMADNQPGSIVNISSIAGLIASDTMPAYNASKAAVWMLTKSVALHAAKKGWDIRCNSVHPTFVDTPILDGMAANAGIDKEVVMGKLARQVPLGRVGEPDDIAAGVLYLASDESRFMTAAELKLDGGISAM</sequence>
<dbReference type="SUPFAM" id="SSF51735">
    <property type="entry name" value="NAD(P)-binding Rossmann-fold domains"/>
    <property type="match status" value="1"/>
</dbReference>
<dbReference type="GO" id="GO:0047044">
    <property type="term" value="F:androstan-3-alpha,17-beta-diol dehydrogenase (NAD+) activity"/>
    <property type="evidence" value="ECO:0007669"/>
    <property type="project" value="UniProtKB-EC"/>
</dbReference>
<dbReference type="OrthoDB" id="5457012at2"/>
<dbReference type="NCBIfam" id="NF005473">
    <property type="entry name" value="PRK07069.1"/>
    <property type="match status" value="1"/>
</dbReference>
<evidence type="ECO:0000256" key="2">
    <source>
        <dbReference type="ARBA" id="ARBA00023002"/>
    </source>
</evidence>
<gene>
    <name evidence="3" type="ORF">HME9302_00703</name>
</gene>
<dbReference type="InterPro" id="IPR020904">
    <property type="entry name" value="Sc_DH/Rdtase_CS"/>
</dbReference>
<dbReference type="Gene3D" id="3.40.50.720">
    <property type="entry name" value="NAD(P)-binding Rossmann-like Domain"/>
    <property type="match status" value="1"/>
</dbReference>
<comment type="similarity">
    <text evidence="1">Belongs to the short-chain dehydrogenases/reductases (SDR) family.</text>
</comment>
<dbReference type="PROSITE" id="PS00061">
    <property type="entry name" value="ADH_SHORT"/>
    <property type="match status" value="1"/>
</dbReference>
<reference evidence="3 4" key="1">
    <citation type="submission" date="2018-04" db="EMBL/GenBank/DDBJ databases">
        <title>Altererythrobacter sp. HME9302 genome sequencing and assembly.</title>
        <authorList>
            <person name="Kang H."/>
            <person name="Kim H."/>
            <person name="Joh K."/>
        </authorList>
    </citation>
    <scope>NUCLEOTIDE SEQUENCE [LARGE SCALE GENOMIC DNA]</scope>
    <source>
        <strain evidence="3 4">HME9302</strain>
    </source>
</reference>
<proteinExistence type="inferred from homology"/>
<dbReference type="EMBL" id="QBKA01000002">
    <property type="protein sequence ID" value="RDC59513.1"/>
    <property type="molecule type" value="Genomic_DNA"/>
</dbReference>
<dbReference type="AlphaFoldDB" id="A0A369Q3P5"/>
<dbReference type="PRINTS" id="PR00081">
    <property type="entry name" value="GDHRDH"/>
</dbReference>
<dbReference type="FunFam" id="3.40.50.720:FF:000084">
    <property type="entry name" value="Short-chain dehydrogenase reductase"/>
    <property type="match status" value="1"/>
</dbReference>
<dbReference type="PANTHER" id="PTHR24321:SF15">
    <property type="entry name" value="OXIDOREDUCTASE UCPA"/>
    <property type="match status" value="1"/>
</dbReference>
<dbReference type="Pfam" id="PF13561">
    <property type="entry name" value="adh_short_C2"/>
    <property type="match status" value="1"/>
</dbReference>
<organism evidence="3 4">
    <name type="scientific">Alteripontixanthobacter maritimus</name>
    <dbReference type="NCBI Taxonomy" id="2161824"/>
    <lineage>
        <taxon>Bacteria</taxon>
        <taxon>Pseudomonadati</taxon>
        <taxon>Pseudomonadota</taxon>
        <taxon>Alphaproteobacteria</taxon>
        <taxon>Sphingomonadales</taxon>
        <taxon>Erythrobacteraceae</taxon>
        <taxon>Alteripontixanthobacter</taxon>
    </lineage>
</organism>
<dbReference type="Proteomes" id="UP000253727">
    <property type="component" value="Unassembled WGS sequence"/>
</dbReference>
<dbReference type="InterPro" id="IPR002347">
    <property type="entry name" value="SDR_fam"/>
</dbReference>